<name>A0A1H0WF13_9BURK</name>
<dbReference type="EMBL" id="FNJL01000038">
    <property type="protein sequence ID" value="SDP89294.1"/>
    <property type="molecule type" value="Genomic_DNA"/>
</dbReference>
<sequence>MTYQEVPIGEAQREMIGDRVVILLGEALVFAKHSFSQGADAASLSCCGYKSTGQQGVDARIHTE</sequence>
<evidence type="ECO:0000313" key="1">
    <source>
        <dbReference type="EMBL" id="SDP89294.1"/>
    </source>
</evidence>
<reference evidence="2" key="1">
    <citation type="submission" date="2016-10" db="EMBL/GenBank/DDBJ databases">
        <authorList>
            <person name="Varghese N."/>
            <person name="Submissions S."/>
        </authorList>
    </citation>
    <scope>NUCLEOTIDE SEQUENCE [LARGE SCALE GENOMIC DNA]</scope>
    <source>
        <strain evidence="2">DSM 17101</strain>
    </source>
</reference>
<organism evidence="1 2">
    <name type="scientific">Paracidovorax cattleyae</name>
    <dbReference type="NCBI Taxonomy" id="80868"/>
    <lineage>
        <taxon>Bacteria</taxon>
        <taxon>Pseudomonadati</taxon>
        <taxon>Pseudomonadota</taxon>
        <taxon>Betaproteobacteria</taxon>
        <taxon>Burkholderiales</taxon>
        <taxon>Comamonadaceae</taxon>
        <taxon>Paracidovorax</taxon>
    </lineage>
</organism>
<accession>A0A1H0WF13</accession>
<evidence type="ECO:0000313" key="2">
    <source>
        <dbReference type="Proteomes" id="UP000199317"/>
    </source>
</evidence>
<gene>
    <name evidence="1" type="ORF">SAMN04489708_1383</name>
</gene>
<keyword evidence="2" id="KW-1185">Reference proteome</keyword>
<dbReference type="AlphaFoldDB" id="A0A1H0WF13"/>
<protein>
    <submittedName>
        <fullName evidence="1">Uncharacterized protein</fullName>
    </submittedName>
</protein>
<dbReference type="RefSeq" id="WP_092839224.1">
    <property type="nucleotide sequence ID" value="NZ_CP028290.1"/>
</dbReference>
<dbReference type="Proteomes" id="UP000199317">
    <property type="component" value="Unassembled WGS sequence"/>
</dbReference>
<proteinExistence type="predicted"/>